<keyword evidence="3" id="KW-1185">Reference proteome</keyword>
<feature type="transmembrane region" description="Helical" evidence="1">
    <location>
        <begin position="20"/>
        <end position="39"/>
    </location>
</feature>
<proteinExistence type="predicted"/>
<evidence type="ECO:0000313" key="2">
    <source>
        <dbReference type="EMBL" id="ULN52484.1"/>
    </source>
</evidence>
<reference evidence="2" key="1">
    <citation type="submission" date="2022-08" db="EMBL/GenBank/DDBJ databases">
        <title>Complete genome sequence of 14 non-tuberculosis mycobacteria type-strains.</title>
        <authorList>
            <person name="Igarashi Y."/>
            <person name="Osugi A."/>
            <person name="Mitarai S."/>
        </authorList>
    </citation>
    <scope>NUCLEOTIDE SEQUENCE</scope>
    <source>
        <strain evidence="2">DSM 45575</strain>
    </source>
</reference>
<name>A0ABY3TXP0_9MYCO</name>
<gene>
    <name evidence="2" type="ORF">MIU77_16845</name>
</gene>
<evidence type="ECO:0008006" key="4">
    <source>
        <dbReference type="Google" id="ProtNLM"/>
    </source>
</evidence>
<evidence type="ECO:0000313" key="3">
    <source>
        <dbReference type="Proteomes" id="UP001055200"/>
    </source>
</evidence>
<protein>
    <recommendedName>
        <fullName evidence="4">PknH-like extracellular domain-containing protein</fullName>
    </recommendedName>
</protein>
<dbReference type="EMBL" id="CP092365">
    <property type="protein sequence ID" value="ULN52484.1"/>
    <property type="molecule type" value="Genomic_DNA"/>
</dbReference>
<dbReference type="RefSeq" id="WP_240170756.1">
    <property type="nucleotide sequence ID" value="NZ_CP092365.1"/>
</dbReference>
<evidence type="ECO:0000256" key="1">
    <source>
        <dbReference type="SAM" id="Phobius"/>
    </source>
</evidence>
<organism evidence="2 3">
    <name type="scientific">Mycolicibacillus parakoreensis</name>
    <dbReference type="NCBI Taxonomy" id="1069221"/>
    <lineage>
        <taxon>Bacteria</taxon>
        <taxon>Bacillati</taxon>
        <taxon>Actinomycetota</taxon>
        <taxon>Actinomycetes</taxon>
        <taxon>Mycobacteriales</taxon>
        <taxon>Mycobacteriaceae</taxon>
        <taxon>Mycolicibacillus</taxon>
    </lineage>
</organism>
<dbReference type="Proteomes" id="UP001055200">
    <property type="component" value="Chromosome"/>
</dbReference>
<keyword evidence="1" id="KW-0812">Transmembrane</keyword>
<keyword evidence="1" id="KW-0472">Membrane</keyword>
<sequence>MDTTQAGEDEPAGRHGFSTGLVAVGLALIIFAAAWVVAFRGDHDASLIGRPTWELAATLPTADDVPADWDYALTGRIGRVTPLPTPIAAVTTGSEGYTPQECGELTILDQMPGQTTDSSNAASVEVTLPSQHYQLGHRANLYLYTVDDPKTLIADYTDRVRRCAHYHYSGVNPMTGSYEDYEVTRTVDASLPEGAETGVAVDGNRFAYVVRGIMVQGYTNMEGGDRDLIERLVAATVRKLAAL</sequence>
<keyword evidence="1" id="KW-1133">Transmembrane helix</keyword>
<accession>A0ABY3TXP0</accession>